<accession>A0A0F9P4B7</accession>
<comment type="caution">
    <text evidence="1">The sequence shown here is derived from an EMBL/GenBank/DDBJ whole genome shotgun (WGS) entry which is preliminary data.</text>
</comment>
<protein>
    <submittedName>
        <fullName evidence="1">Uncharacterized protein</fullName>
    </submittedName>
</protein>
<dbReference type="AlphaFoldDB" id="A0A0F9P4B7"/>
<reference evidence="1" key="1">
    <citation type="journal article" date="2015" name="Nature">
        <title>Complex archaea that bridge the gap between prokaryotes and eukaryotes.</title>
        <authorList>
            <person name="Spang A."/>
            <person name="Saw J.H."/>
            <person name="Jorgensen S.L."/>
            <person name="Zaremba-Niedzwiedzka K."/>
            <person name="Martijn J."/>
            <person name="Lind A.E."/>
            <person name="van Eijk R."/>
            <person name="Schleper C."/>
            <person name="Guy L."/>
            <person name="Ettema T.J."/>
        </authorList>
    </citation>
    <scope>NUCLEOTIDE SEQUENCE</scope>
</reference>
<sequence>MNAEIEKSDFYRYGVSTEVDVFLTPNLLTVEQIDGFRRMEPFGNGNSGVRVVLEGRSLKRGRSSKKST</sequence>
<name>A0A0F9P4B7_9ZZZZ</name>
<dbReference type="EMBL" id="LAZR01006980">
    <property type="protein sequence ID" value="KKM88282.1"/>
    <property type="molecule type" value="Genomic_DNA"/>
</dbReference>
<proteinExistence type="predicted"/>
<gene>
    <name evidence="1" type="ORF">LCGC14_1260300</name>
</gene>
<evidence type="ECO:0000313" key="1">
    <source>
        <dbReference type="EMBL" id="KKM88282.1"/>
    </source>
</evidence>
<organism evidence="1">
    <name type="scientific">marine sediment metagenome</name>
    <dbReference type="NCBI Taxonomy" id="412755"/>
    <lineage>
        <taxon>unclassified sequences</taxon>
        <taxon>metagenomes</taxon>
        <taxon>ecological metagenomes</taxon>
    </lineage>
</organism>